<feature type="signal peptide" evidence="1">
    <location>
        <begin position="1"/>
        <end position="19"/>
    </location>
</feature>
<gene>
    <name evidence="2" type="ORF">GQ43DRAFT_376068</name>
</gene>
<evidence type="ECO:0000313" key="3">
    <source>
        <dbReference type="Proteomes" id="UP000799536"/>
    </source>
</evidence>
<dbReference type="Proteomes" id="UP000799536">
    <property type="component" value="Unassembled WGS sequence"/>
</dbReference>
<keyword evidence="3" id="KW-1185">Reference proteome</keyword>
<dbReference type="EMBL" id="ML994071">
    <property type="protein sequence ID" value="KAF2199523.1"/>
    <property type="molecule type" value="Genomic_DNA"/>
</dbReference>
<reference evidence="2" key="1">
    <citation type="journal article" date="2020" name="Stud. Mycol.">
        <title>101 Dothideomycetes genomes: a test case for predicting lifestyles and emergence of pathogens.</title>
        <authorList>
            <person name="Haridas S."/>
            <person name="Albert R."/>
            <person name="Binder M."/>
            <person name="Bloem J."/>
            <person name="Labutti K."/>
            <person name="Salamov A."/>
            <person name="Andreopoulos B."/>
            <person name="Baker S."/>
            <person name="Barry K."/>
            <person name="Bills G."/>
            <person name="Bluhm B."/>
            <person name="Cannon C."/>
            <person name="Castanera R."/>
            <person name="Culley D."/>
            <person name="Daum C."/>
            <person name="Ezra D."/>
            <person name="Gonzalez J."/>
            <person name="Henrissat B."/>
            <person name="Kuo A."/>
            <person name="Liang C."/>
            <person name="Lipzen A."/>
            <person name="Lutzoni F."/>
            <person name="Magnuson J."/>
            <person name="Mondo S."/>
            <person name="Nolan M."/>
            <person name="Ohm R."/>
            <person name="Pangilinan J."/>
            <person name="Park H.-J."/>
            <person name="Ramirez L."/>
            <person name="Alfaro M."/>
            <person name="Sun H."/>
            <person name="Tritt A."/>
            <person name="Yoshinaga Y."/>
            <person name="Zwiers L.-H."/>
            <person name="Turgeon B."/>
            <person name="Goodwin S."/>
            <person name="Spatafora J."/>
            <person name="Crous P."/>
            <person name="Grigoriev I."/>
        </authorList>
    </citation>
    <scope>NUCLEOTIDE SEQUENCE</scope>
    <source>
        <strain evidence="2">ATCC 74209</strain>
    </source>
</reference>
<keyword evidence="1" id="KW-0732">Signal</keyword>
<feature type="chain" id="PRO_5040214808" description="Small secreted protein" evidence="1">
    <location>
        <begin position="20"/>
        <end position="174"/>
    </location>
</feature>
<accession>A0A9P4MTX8</accession>
<evidence type="ECO:0000256" key="1">
    <source>
        <dbReference type="SAM" id="SignalP"/>
    </source>
</evidence>
<sequence length="174" mass="18360">MRFIYLLSAVLPLAGNSLATSDSDGTYLTATALVTKNNNSAFECWRLTESFKRSSVPGVSGTQVATIGNFSNLAYTVLPPRYNGGLHNAPTPQLVHFISGMVHLTLPHNDSVDAWLLGGVGGLLFATDIEGTGHITTYPSDQTTVAITAPFEGGRIPGHVVLAEGPCVGKQTFI</sequence>
<dbReference type="OrthoDB" id="3223416at2759"/>
<protein>
    <recommendedName>
        <fullName evidence="4">Small secreted protein</fullName>
    </recommendedName>
</protein>
<comment type="caution">
    <text evidence="2">The sequence shown here is derived from an EMBL/GenBank/DDBJ whole genome shotgun (WGS) entry which is preliminary data.</text>
</comment>
<proteinExistence type="predicted"/>
<name>A0A9P4MTX8_9PLEO</name>
<evidence type="ECO:0000313" key="2">
    <source>
        <dbReference type="EMBL" id="KAF2199523.1"/>
    </source>
</evidence>
<organism evidence="2 3">
    <name type="scientific">Delitschia confertaspora ATCC 74209</name>
    <dbReference type="NCBI Taxonomy" id="1513339"/>
    <lineage>
        <taxon>Eukaryota</taxon>
        <taxon>Fungi</taxon>
        <taxon>Dikarya</taxon>
        <taxon>Ascomycota</taxon>
        <taxon>Pezizomycotina</taxon>
        <taxon>Dothideomycetes</taxon>
        <taxon>Pleosporomycetidae</taxon>
        <taxon>Pleosporales</taxon>
        <taxon>Delitschiaceae</taxon>
        <taxon>Delitschia</taxon>
    </lineage>
</organism>
<evidence type="ECO:0008006" key="4">
    <source>
        <dbReference type="Google" id="ProtNLM"/>
    </source>
</evidence>
<dbReference type="AlphaFoldDB" id="A0A9P4MTX8"/>